<dbReference type="HAMAP" id="MF_01681">
    <property type="entry name" value="Salvage_MtnC"/>
    <property type="match status" value="1"/>
</dbReference>
<evidence type="ECO:0000313" key="5">
    <source>
        <dbReference type="EMBL" id="GAA4878398.1"/>
    </source>
</evidence>
<evidence type="ECO:0000256" key="4">
    <source>
        <dbReference type="HAMAP-Rule" id="MF_01681"/>
    </source>
</evidence>
<evidence type="ECO:0000256" key="3">
    <source>
        <dbReference type="ARBA" id="ARBA00023167"/>
    </source>
</evidence>
<comment type="subunit">
    <text evidence="4">Monomer.</text>
</comment>
<evidence type="ECO:0000256" key="1">
    <source>
        <dbReference type="ARBA" id="ARBA00022605"/>
    </source>
</evidence>
<keyword evidence="4" id="KW-0460">Magnesium</keyword>
<keyword evidence="6" id="KW-1185">Reference proteome</keyword>
<dbReference type="RefSeq" id="WP_345334013.1">
    <property type="nucleotide sequence ID" value="NZ_BAABJZ010000013.1"/>
</dbReference>
<sequence length="226" mass="25233">MGIKAIIVDTAGTTTDFQFIKEVLFSYSEQAMPAFIANNRNDFAIANLLDDVQELAGKKDLNTDELVDLLVAWIHDDSKATAIKTLQGLIWQQGYLSGDFKGHVYADAVRMLKQWQSSGKRLYSFSSSSADAQELLFRHSDQGDISGLFYGHFDTMLGQKNDVQAYKNILNTISLRPKQVLYLSDELAELNAAREAGLNTYQIVRSDDVRQGSHPTAVDFTQVRQG</sequence>
<evidence type="ECO:0000313" key="6">
    <source>
        <dbReference type="Proteomes" id="UP001499988"/>
    </source>
</evidence>
<comment type="similarity">
    <text evidence="4">Belongs to the HAD-like hydrolase superfamily. MasA/MtnC family.</text>
</comment>
<organism evidence="5 6">
    <name type="scientific">Ferrimonas pelagia</name>
    <dbReference type="NCBI Taxonomy" id="1177826"/>
    <lineage>
        <taxon>Bacteria</taxon>
        <taxon>Pseudomonadati</taxon>
        <taxon>Pseudomonadota</taxon>
        <taxon>Gammaproteobacteria</taxon>
        <taxon>Alteromonadales</taxon>
        <taxon>Ferrimonadaceae</taxon>
        <taxon>Ferrimonas</taxon>
    </lineage>
</organism>
<dbReference type="InterPro" id="IPR006439">
    <property type="entry name" value="HAD-SF_hydro_IA"/>
</dbReference>
<dbReference type="NCBIfam" id="TIGR01691">
    <property type="entry name" value="enolase-ppase"/>
    <property type="match status" value="1"/>
</dbReference>
<dbReference type="SFLD" id="SFLDS00003">
    <property type="entry name" value="Haloacid_Dehalogenase"/>
    <property type="match status" value="1"/>
</dbReference>
<keyword evidence="1 4" id="KW-0028">Amino-acid biosynthesis</keyword>
<dbReference type="NCBIfam" id="TIGR01549">
    <property type="entry name" value="HAD-SF-IA-v1"/>
    <property type="match status" value="1"/>
</dbReference>
<comment type="pathway">
    <text evidence="4">Amino-acid biosynthesis; L-methionine biosynthesis via salvage pathway; L-methionine from S-methyl-5-thio-alpha-D-ribose 1-phosphate: step 4/6.</text>
</comment>
<comment type="function">
    <text evidence="4">Bifunctional enzyme that catalyzes the enolization of 2,3-diketo-5-methylthiopentyl-1-phosphate (DK-MTP-1-P) into the intermediate 2-hydroxy-3-keto-5-methylthiopentenyl-1-phosphate (HK-MTPenyl-1-P), which is then dephosphorylated to form the acireductone 1,2-dihydroxy-3-keto-5-methylthiopentene (DHK-MTPene).</text>
</comment>
<dbReference type="InterPro" id="IPR023943">
    <property type="entry name" value="Enolase-ppase_E1"/>
</dbReference>
<comment type="catalytic activity">
    <reaction evidence="4">
        <text>5-methylsulfanyl-2,3-dioxopentyl phosphate + H2O = 1,2-dihydroxy-5-(methylsulfanyl)pent-1-en-3-one + phosphate</text>
        <dbReference type="Rhea" id="RHEA:21700"/>
        <dbReference type="ChEBI" id="CHEBI:15377"/>
        <dbReference type="ChEBI" id="CHEBI:43474"/>
        <dbReference type="ChEBI" id="CHEBI:49252"/>
        <dbReference type="ChEBI" id="CHEBI:58828"/>
        <dbReference type="EC" id="3.1.3.77"/>
    </reaction>
</comment>
<dbReference type="Gene3D" id="3.40.50.1000">
    <property type="entry name" value="HAD superfamily/HAD-like"/>
    <property type="match status" value="1"/>
</dbReference>
<name>A0ABP9EHD5_9GAMM</name>
<keyword evidence="3 4" id="KW-0486">Methionine biosynthesis</keyword>
<gene>
    <name evidence="4 5" type="primary">mtnC</name>
    <name evidence="5" type="ORF">GCM10023333_09910</name>
</gene>
<comment type="caution">
    <text evidence="5">The sequence shown here is derived from an EMBL/GenBank/DDBJ whole genome shotgun (WGS) entry which is preliminary data.</text>
</comment>
<comment type="cofactor">
    <cofactor evidence="4">
        <name>Mg(2+)</name>
        <dbReference type="ChEBI" id="CHEBI:18420"/>
    </cofactor>
    <text evidence="4">Binds 1 Mg(2+) ion per subunit.</text>
</comment>
<dbReference type="CDD" id="cd01629">
    <property type="entry name" value="HAD_EP"/>
    <property type="match status" value="1"/>
</dbReference>
<dbReference type="InterPro" id="IPR023214">
    <property type="entry name" value="HAD_sf"/>
</dbReference>
<dbReference type="PANTHER" id="PTHR20371:SF1">
    <property type="entry name" value="ENOLASE-PHOSPHATASE E1"/>
    <property type="match status" value="1"/>
</dbReference>
<dbReference type="Proteomes" id="UP001499988">
    <property type="component" value="Unassembled WGS sequence"/>
</dbReference>
<dbReference type="EC" id="3.1.3.77" evidence="4"/>
<dbReference type="SUPFAM" id="SSF56784">
    <property type="entry name" value="HAD-like"/>
    <property type="match status" value="1"/>
</dbReference>
<dbReference type="PRINTS" id="PR00413">
    <property type="entry name" value="HADHALOGNASE"/>
</dbReference>
<dbReference type="SFLD" id="SFLDG01133">
    <property type="entry name" value="C1.5.4:_Enolase-phosphatase_Li"/>
    <property type="match status" value="1"/>
</dbReference>
<comment type="pathway">
    <text evidence="4">Amino-acid biosynthesis; L-methionine biosynthesis via salvage pathway; L-methionine from S-methyl-5-thio-alpha-D-ribose 1-phosphate: step 3/6.</text>
</comment>
<dbReference type="SFLD" id="SFLDG01129">
    <property type="entry name" value="C1.5:_HAD__Beta-PGM__Phosphata"/>
    <property type="match status" value="1"/>
</dbReference>
<keyword evidence="4" id="KW-0479">Metal-binding</keyword>
<keyword evidence="2 4" id="KW-0378">Hydrolase</keyword>
<reference evidence="6" key="1">
    <citation type="journal article" date="2019" name="Int. J. Syst. Evol. Microbiol.">
        <title>The Global Catalogue of Microorganisms (GCM) 10K type strain sequencing project: providing services to taxonomists for standard genome sequencing and annotation.</title>
        <authorList>
            <consortium name="The Broad Institute Genomics Platform"/>
            <consortium name="The Broad Institute Genome Sequencing Center for Infectious Disease"/>
            <person name="Wu L."/>
            <person name="Ma J."/>
        </authorList>
    </citation>
    <scope>NUCLEOTIDE SEQUENCE [LARGE SCALE GENOMIC DNA]</scope>
    <source>
        <strain evidence="6">JCM 18401</strain>
    </source>
</reference>
<dbReference type="PANTHER" id="PTHR20371">
    <property type="entry name" value="ENOLASE-PHOSPHATASE E1"/>
    <property type="match status" value="1"/>
</dbReference>
<dbReference type="Pfam" id="PF00702">
    <property type="entry name" value="Hydrolase"/>
    <property type="match status" value="1"/>
</dbReference>
<dbReference type="InterPro" id="IPR036412">
    <property type="entry name" value="HAD-like_sf"/>
</dbReference>
<proteinExistence type="inferred from homology"/>
<protein>
    <recommendedName>
        <fullName evidence="4">Enolase-phosphatase E1</fullName>
        <ecNumber evidence="4">3.1.3.77</ecNumber>
    </recommendedName>
    <alternativeName>
        <fullName evidence="4">2,3-diketo-5-methylthio-1-phosphopentane phosphatase</fullName>
    </alternativeName>
</protein>
<evidence type="ECO:0000256" key="2">
    <source>
        <dbReference type="ARBA" id="ARBA00022801"/>
    </source>
</evidence>
<accession>A0ABP9EHD5</accession>
<dbReference type="Gene3D" id="1.10.720.60">
    <property type="match status" value="1"/>
</dbReference>
<dbReference type="EMBL" id="BAABJZ010000013">
    <property type="protein sequence ID" value="GAA4878398.1"/>
    <property type="molecule type" value="Genomic_DNA"/>
</dbReference>